<organism evidence="2 3">
    <name type="scientific">Lactiplantibacillus plantarum subsp. plantarum</name>
    <dbReference type="NCBI Taxonomy" id="337330"/>
    <lineage>
        <taxon>Bacteria</taxon>
        <taxon>Bacillati</taxon>
        <taxon>Bacillota</taxon>
        <taxon>Bacilli</taxon>
        <taxon>Lactobacillales</taxon>
        <taxon>Lactobacillaceae</taxon>
        <taxon>Lactiplantibacillus</taxon>
    </lineage>
</organism>
<proteinExistence type="predicted"/>
<dbReference type="Proteomes" id="UP000236990">
    <property type="component" value="Unassembled WGS sequence"/>
</dbReference>
<sequence length="90" mass="10029">MKNTLSVTSQVRRNQIVNTLPRVGNHHCEFHGWLTGCELAQAATVPTMMQTYHPWSVRGLNLESLRLLVATTVLGLVCWGLAAYLKPKAK</sequence>
<keyword evidence="1" id="KW-0472">Membrane</keyword>
<evidence type="ECO:0000313" key="3">
    <source>
        <dbReference type="Proteomes" id="UP000236990"/>
    </source>
</evidence>
<comment type="caution">
    <text evidence="2">The sequence shown here is derived from an EMBL/GenBank/DDBJ whole genome shotgun (WGS) entry which is preliminary data.</text>
</comment>
<evidence type="ECO:0000313" key="2">
    <source>
        <dbReference type="EMBL" id="POD84459.1"/>
    </source>
</evidence>
<reference evidence="2 3" key="1">
    <citation type="submission" date="2017-06" db="EMBL/GenBank/DDBJ databases">
        <title>Genome sequence of Lactobacillus plantarum subsp. plantarum strain SRCM101258.</title>
        <authorList>
            <person name="Cho S.H."/>
        </authorList>
    </citation>
    <scope>NUCLEOTIDE SEQUENCE [LARGE SCALE GENOMIC DNA]</scope>
    <source>
        <strain evidence="2 3">SRCM101258</strain>
    </source>
</reference>
<dbReference type="EMBL" id="NKCZ01000104">
    <property type="protein sequence ID" value="POD84459.1"/>
    <property type="molecule type" value="Genomic_DNA"/>
</dbReference>
<dbReference type="AlphaFoldDB" id="A0A2S3U5F7"/>
<name>A0A2S3U5F7_LACPN</name>
<keyword evidence="1" id="KW-0812">Transmembrane</keyword>
<accession>A0A2S3U5F7</accession>
<feature type="transmembrane region" description="Helical" evidence="1">
    <location>
        <begin position="65"/>
        <end position="85"/>
    </location>
</feature>
<protein>
    <submittedName>
        <fullName evidence="2">Uncharacterized protein</fullName>
    </submittedName>
</protein>
<keyword evidence="1" id="KW-1133">Transmembrane helix</keyword>
<evidence type="ECO:0000256" key="1">
    <source>
        <dbReference type="SAM" id="Phobius"/>
    </source>
</evidence>
<gene>
    <name evidence="2" type="ORF">S101258_01730</name>
</gene>